<organism evidence="1 2">
    <name type="scientific">Arthrobacter woluwensis</name>
    <dbReference type="NCBI Taxonomy" id="156980"/>
    <lineage>
        <taxon>Bacteria</taxon>
        <taxon>Bacillati</taxon>
        <taxon>Actinomycetota</taxon>
        <taxon>Actinomycetes</taxon>
        <taxon>Micrococcales</taxon>
        <taxon>Micrococcaceae</taxon>
        <taxon>Arthrobacter</taxon>
    </lineage>
</organism>
<sequence length="131" mass="15335">MALSLGRKHGRSRAPYAAYLRSQAWAWRRQRYFRDLRRKGIEPCCMVCAVTLTENGTLDLHHLNYTGVVINPDGSFKAAEKDQDLIPLCRAHHEHLHRLLDTRDYYGWDRGRASRAALLVLKRQLARRRPR</sequence>
<keyword evidence="2" id="KW-1185">Reference proteome</keyword>
<evidence type="ECO:0000313" key="1">
    <source>
        <dbReference type="EMBL" id="SEB30093.1"/>
    </source>
</evidence>
<dbReference type="STRING" id="156980.SAMN04489745_0108"/>
<dbReference type="Gene3D" id="3.30.40.190">
    <property type="match status" value="1"/>
</dbReference>
<protein>
    <submittedName>
        <fullName evidence="1">Uncharacterized protein</fullName>
    </submittedName>
</protein>
<dbReference type="RefSeq" id="WP_066217189.1">
    <property type="nucleotide sequence ID" value="NZ_FNSN01000002.1"/>
</dbReference>
<reference evidence="1 2" key="1">
    <citation type="submission" date="2016-10" db="EMBL/GenBank/DDBJ databases">
        <authorList>
            <person name="de Groot N.N."/>
        </authorList>
    </citation>
    <scope>NUCLEOTIDE SEQUENCE [LARGE SCALE GENOMIC DNA]</scope>
    <source>
        <strain evidence="1 2">DSM 10495</strain>
    </source>
</reference>
<name>A0A1H4I7Z0_9MICC</name>
<dbReference type="AlphaFoldDB" id="A0A1H4I7Z0"/>
<gene>
    <name evidence="1" type="ORF">SAMN04489745_0108</name>
</gene>
<evidence type="ECO:0000313" key="2">
    <source>
        <dbReference type="Proteomes" id="UP000182652"/>
    </source>
</evidence>
<accession>A0A1H4I7Z0</accession>
<dbReference type="EMBL" id="FNSN01000002">
    <property type="protein sequence ID" value="SEB30093.1"/>
    <property type="molecule type" value="Genomic_DNA"/>
</dbReference>
<dbReference type="Proteomes" id="UP000182652">
    <property type="component" value="Unassembled WGS sequence"/>
</dbReference>
<proteinExistence type="predicted"/>